<name>A0A9P6E7Q4_9AGAR</name>
<feature type="coiled-coil region" evidence="1">
    <location>
        <begin position="207"/>
        <end position="276"/>
    </location>
</feature>
<dbReference type="AlphaFoldDB" id="A0A9P6E7Q4"/>
<proteinExistence type="predicted"/>
<feature type="region of interest" description="Disordered" evidence="2">
    <location>
        <begin position="356"/>
        <end position="390"/>
    </location>
</feature>
<organism evidence="3 4">
    <name type="scientific">Crepidotus variabilis</name>
    <dbReference type="NCBI Taxonomy" id="179855"/>
    <lineage>
        <taxon>Eukaryota</taxon>
        <taxon>Fungi</taxon>
        <taxon>Dikarya</taxon>
        <taxon>Basidiomycota</taxon>
        <taxon>Agaricomycotina</taxon>
        <taxon>Agaricomycetes</taxon>
        <taxon>Agaricomycetidae</taxon>
        <taxon>Agaricales</taxon>
        <taxon>Agaricineae</taxon>
        <taxon>Crepidotaceae</taxon>
        <taxon>Crepidotus</taxon>
    </lineage>
</organism>
<gene>
    <name evidence="3" type="ORF">CPB83DRAFT_861604</name>
</gene>
<keyword evidence="1" id="KW-0175">Coiled coil</keyword>
<evidence type="ECO:0000256" key="2">
    <source>
        <dbReference type="SAM" id="MobiDB-lite"/>
    </source>
</evidence>
<dbReference type="Proteomes" id="UP000807306">
    <property type="component" value="Unassembled WGS sequence"/>
</dbReference>
<feature type="compositionally biased region" description="Acidic residues" evidence="2">
    <location>
        <begin position="304"/>
        <end position="314"/>
    </location>
</feature>
<evidence type="ECO:0000313" key="3">
    <source>
        <dbReference type="EMBL" id="KAF9524198.1"/>
    </source>
</evidence>
<feature type="region of interest" description="Disordered" evidence="2">
    <location>
        <begin position="428"/>
        <end position="468"/>
    </location>
</feature>
<protein>
    <submittedName>
        <fullName evidence="3">Uncharacterized protein</fullName>
    </submittedName>
</protein>
<feature type="region of interest" description="Disordered" evidence="2">
    <location>
        <begin position="304"/>
        <end position="325"/>
    </location>
</feature>
<evidence type="ECO:0000256" key="1">
    <source>
        <dbReference type="SAM" id="Coils"/>
    </source>
</evidence>
<feature type="compositionally biased region" description="Low complexity" evidence="2">
    <location>
        <begin position="366"/>
        <end position="382"/>
    </location>
</feature>
<accession>A0A9P6E7Q4</accession>
<dbReference type="EMBL" id="MU157902">
    <property type="protein sequence ID" value="KAF9524198.1"/>
    <property type="molecule type" value="Genomic_DNA"/>
</dbReference>
<evidence type="ECO:0000313" key="4">
    <source>
        <dbReference type="Proteomes" id="UP000807306"/>
    </source>
</evidence>
<keyword evidence="4" id="KW-1185">Reference proteome</keyword>
<sequence length="468" mass="52475">MATPAEEQITSSSSCHQVSKIQQLGLKAQDVLSTFSQLEASISSEGESKKAEIGPVQKQRNFAHHRRRLAAYTARQDADDAVCSPATDGFLSSPTSPSCMHPHGVTKSFANFCEKLLLQNRIWKQQKQINALKRNLESTKSSNASHAFQSFCDRLIMSNNIWRLEREVERLKEDGEKLKRSRIAAVTRAAKQMVQDVRKERLTEEYVKELLDEMDGYRRAVVTLRAEHEKEISEMAEEFRKDSRRMALEIERLQLAQEARRIEQDLSNDIEEELLERLAHQSRLAITDSAHTEEECADVEDDLETLDGDSDDELSSNLSTSTFVGSGPCTPNDKFVFAKGNITAKLTLPLKRRATTHLAPLRMPRRTISTSSLRSDTSSPTTAKPRERRVDPAEYVGFSFNPLFFGNATISRTEDGVKVESPAISNPIFNLKAPPAGKKSGTLSSKASNSSLREKPSLIPQKRVAWKV</sequence>
<feature type="coiled-coil region" evidence="1">
    <location>
        <begin position="154"/>
        <end position="181"/>
    </location>
</feature>
<dbReference type="OrthoDB" id="3008788at2759"/>
<feature type="compositionally biased region" description="Polar residues" evidence="2">
    <location>
        <begin position="441"/>
        <end position="451"/>
    </location>
</feature>
<comment type="caution">
    <text evidence="3">The sequence shown here is derived from an EMBL/GenBank/DDBJ whole genome shotgun (WGS) entry which is preliminary data.</text>
</comment>
<reference evidence="3" key="1">
    <citation type="submission" date="2020-11" db="EMBL/GenBank/DDBJ databases">
        <authorList>
            <consortium name="DOE Joint Genome Institute"/>
            <person name="Ahrendt S."/>
            <person name="Riley R."/>
            <person name="Andreopoulos W."/>
            <person name="Labutti K."/>
            <person name="Pangilinan J."/>
            <person name="Ruiz-Duenas F.J."/>
            <person name="Barrasa J.M."/>
            <person name="Sanchez-Garcia M."/>
            <person name="Camarero S."/>
            <person name="Miyauchi S."/>
            <person name="Serrano A."/>
            <person name="Linde D."/>
            <person name="Babiker R."/>
            <person name="Drula E."/>
            <person name="Ayuso-Fernandez I."/>
            <person name="Pacheco R."/>
            <person name="Padilla G."/>
            <person name="Ferreira P."/>
            <person name="Barriuso J."/>
            <person name="Kellner H."/>
            <person name="Castanera R."/>
            <person name="Alfaro M."/>
            <person name="Ramirez L."/>
            <person name="Pisabarro A.G."/>
            <person name="Kuo A."/>
            <person name="Tritt A."/>
            <person name="Lipzen A."/>
            <person name="He G."/>
            <person name="Yan M."/>
            <person name="Ng V."/>
            <person name="Cullen D."/>
            <person name="Martin F."/>
            <person name="Rosso M.-N."/>
            <person name="Henrissat B."/>
            <person name="Hibbett D."/>
            <person name="Martinez A.T."/>
            <person name="Grigoriev I.V."/>
        </authorList>
    </citation>
    <scope>NUCLEOTIDE SEQUENCE</scope>
    <source>
        <strain evidence="3">CBS 506.95</strain>
    </source>
</reference>